<dbReference type="HOGENOM" id="CLU_010124_0_0_0"/>
<evidence type="ECO:0000313" key="2">
    <source>
        <dbReference type="Proteomes" id="UP000030661"/>
    </source>
</evidence>
<reference evidence="1" key="1">
    <citation type="journal article" date="2015" name="PeerJ">
        <title>First genomic representation of candidate bacterial phylum KSB3 points to enhanced environmental sensing as a trigger of wastewater bulking.</title>
        <authorList>
            <person name="Sekiguchi Y."/>
            <person name="Ohashi A."/>
            <person name="Parks D.H."/>
            <person name="Yamauchi T."/>
            <person name="Tyson G.W."/>
            <person name="Hugenholtz P."/>
        </authorList>
    </citation>
    <scope>NUCLEOTIDE SEQUENCE [LARGE SCALE GENOMIC DNA]</scope>
</reference>
<dbReference type="EMBL" id="DF820464">
    <property type="protein sequence ID" value="GAK55935.1"/>
    <property type="molecule type" value="Genomic_DNA"/>
</dbReference>
<sequence length="1007" mass="114576">MLLKPWYDIVKPRNELYSATLPEAMQFTVNLEHVREEQALEEYSNPASFFTHTYLTTSLTHLASEVIWRLAGEMVEANAVFHVIGHSGEGKTHALTLLHHLTQHGAEAHKWMGIQKILAVAGASSIPQVHTAAFVGTEFDVQKGRRGKRTEPLRKTPWGEIAFQLGGKEAYAEIAACDEQMVAPEKDVLRDILMQASPCLILIDDLMEYAFRAQIYGMVEQCYHFLQHLTEQARTLEHVVIVLTFPAKDQTAEMERSSVIEQYQSLLSQVSKATPLATEKELPEIIRRRLFQWDAAVISPEGNVILSNEALETCATYSHWIRTNRGQLPAWIPFDQAEQLFSDAYPFHPAVFSVFMRKWQVLPQFQYTRGMLRLLAFWIASAHQDGYSKVYSDPLISLGAAPLEDLNFRTAVREQLGNDQRLKPPIFTDIVGREAFAPRLDNEAAADIKHDRLHQKTATVIFFESTGGMLETTRVEATAPEIRFAVGEPAMQIEHVDTVLEALVAHCYYLTRENKRYRFRLIPNLNKLFADRRQHIDEEQIEECVRAEIKDLFTNSTLVTLFPEEPQDVPDQPVLNLVVLSPEHTRRDPTTLPFLQALTDRYGDAPRVFRNAVIWVASDEKSCMYAEARVLLTWQELQNEMQAETASLQDTLDFDPANIAEQIRVNIEKARTRLRECVWQSYKQIALLNKEHRIEFLDLGKFQPGETNSLPLILLNQLRLFDYVVDTVSPRFLTRNWPGELHGQEWSTRAVREMFFTSPLFPRLLNPDILKETIAKGASNGLLGYVSQKVEQKYSVFFYQKTLLASEVEISDDMFIITPETAEAYLSGLTPTLTSLTIDPPQVNLMTGEKITFTAHALDEDGEEIKRNVHWEATGGTIDEKGVFMAGEKDGSDFEVRATAGEKSAWVKVTILSKKLEPPAQLVQQLAPPEERPEPPLLTHLTWAGKLSAETWQEFYHAILAPLSQEYGIDLSIRLGLSKQDGITEQQIEYLKNTLQQLNLPDDLQEH</sequence>
<dbReference type="Pfam" id="PF04465">
    <property type="entry name" value="DUF499"/>
    <property type="match status" value="1"/>
</dbReference>
<evidence type="ECO:0000313" key="1">
    <source>
        <dbReference type="EMBL" id="GAK55935.1"/>
    </source>
</evidence>
<dbReference type="eggNOG" id="COG1483">
    <property type="taxonomic scope" value="Bacteria"/>
</dbReference>
<dbReference type="InterPro" id="IPR007555">
    <property type="entry name" value="DUF499"/>
</dbReference>
<name>A0A081BUD0_VECG1</name>
<dbReference type="AlphaFoldDB" id="A0A081BUD0"/>
<dbReference type="Proteomes" id="UP000030661">
    <property type="component" value="Unassembled WGS sequence"/>
</dbReference>
<dbReference type="Gene3D" id="2.60.40.1080">
    <property type="match status" value="1"/>
</dbReference>
<dbReference type="STRING" id="1499967.U27_02896"/>
<accession>A0A081BUD0</accession>
<gene>
    <name evidence="1" type="ORF">U27_02896</name>
</gene>
<protein>
    <submittedName>
        <fullName evidence="1">ATPase (AAA+ superfamily)-like protein</fullName>
    </submittedName>
</protein>
<proteinExistence type="predicted"/>
<keyword evidence="2" id="KW-1185">Reference proteome</keyword>
<organism evidence="1">
    <name type="scientific">Vecturithrix granuli</name>
    <dbReference type="NCBI Taxonomy" id="1499967"/>
    <lineage>
        <taxon>Bacteria</taxon>
        <taxon>Candidatus Moduliflexota</taxon>
        <taxon>Candidatus Vecturitrichia</taxon>
        <taxon>Candidatus Vecturitrichales</taxon>
        <taxon>Candidatus Vecturitrichaceae</taxon>
        <taxon>Candidatus Vecturithrix</taxon>
    </lineage>
</organism>